<organism evidence="1 2">
    <name type="scientific">Kibdelosporangium banguiense</name>
    <dbReference type="NCBI Taxonomy" id="1365924"/>
    <lineage>
        <taxon>Bacteria</taxon>
        <taxon>Bacillati</taxon>
        <taxon>Actinomycetota</taxon>
        <taxon>Actinomycetes</taxon>
        <taxon>Pseudonocardiales</taxon>
        <taxon>Pseudonocardiaceae</taxon>
        <taxon>Kibdelosporangium</taxon>
    </lineage>
</organism>
<evidence type="ECO:0000313" key="2">
    <source>
        <dbReference type="Proteomes" id="UP001519332"/>
    </source>
</evidence>
<evidence type="ECO:0008006" key="3">
    <source>
        <dbReference type="Google" id="ProtNLM"/>
    </source>
</evidence>
<dbReference type="Proteomes" id="UP001519332">
    <property type="component" value="Unassembled WGS sequence"/>
</dbReference>
<protein>
    <recommendedName>
        <fullName evidence="3">ParB/Sulfiredoxin domain-containing protein</fullName>
    </recommendedName>
</protein>
<dbReference type="EMBL" id="JAGINW010000001">
    <property type="protein sequence ID" value="MBP2329111.1"/>
    <property type="molecule type" value="Genomic_DNA"/>
</dbReference>
<comment type="caution">
    <text evidence="1">The sequence shown here is derived from an EMBL/GenBank/DDBJ whole genome shotgun (WGS) entry which is preliminary data.</text>
</comment>
<evidence type="ECO:0000313" key="1">
    <source>
        <dbReference type="EMBL" id="MBP2329111.1"/>
    </source>
</evidence>
<gene>
    <name evidence="1" type="ORF">JOF56_009496</name>
</gene>
<dbReference type="RefSeq" id="WP_209645971.1">
    <property type="nucleotide sequence ID" value="NZ_JAGINW010000001.1"/>
</dbReference>
<accession>A0ABS4TYX3</accession>
<name>A0ABS4TYX3_9PSEU</name>
<reference evidence="1 2" key="1">
    <citation type="submission" date="2021-03" db="EMBL/GenBank/DDBJ databases">
        <title>Sequencing the genomes of 1000 actinobacteria strains.</title>
        <authorList>
            <person name="Klenk H.-P."/>
        </authorList>
    </citation>
    <scope>NUCLEOTIDE SEQUENCE [LARGE SCALE GENOMIC DNA]</scope>
    <source>
        <strain evidence="1 2">DSM 46670</strain>
    </source>
</reference>
<proteinExistence type="predicted"/>
<sequence>MPIELIEMPPDLPVIDESRFPDRDSSLVPEHLEHYLSLFEPSPAIGIRAEPGGPVVTRGHKYLLAARNLGRPRIRAVIQPGSDSAATAELLRRPEITRLDWTEIDAAERAQPIADQWHVYYFERPLTEPEQRAFEDLVIGFLLQAGNQVREISHTGNRTQFLAAVPAGDESWFGPYRAATQRFSTEIVPVVSFQGRRF</sequence>
<keyword evidence="2" id="KW-1185">Reference proteome</keyword>